<evidence type="ECO:0000259" key="1">
    <source>
        <dbReference type="PROSITE" id="PS50181"/>
    </source>
</evidence>
<name>A0A197JFA5_9FUNG</name>
<protein>
    <recommendedName>
        <fullName evidence="1">F-box domain-containing protein</fullName>
    </recommendedName>
</protein>
<dbReference type="Pfam" id="PF12937">
    <property type="entry name" value="F-box-like"/>
    <property type="match status" value="1"/>
</dbReference>
<dbReference type="InterPro" id="IPR036047">
    <property type="entry name" value="F-box-like_dom_sf"/>
</dbReference>
<evidence type="ECO:0000313" key="2">
    <source>
        <dbReference type="EMBL" id="OAQ23810.1"/>
    </source>
</evidence>
<dbReference type="Proteomes" id="UP000078512">
    <property type="component" value="Unassembled WGS sequence"/>
</dbReference>
<gene>
    <name evidence="2" type="ORF">K457DRAFT_24707</name>
</gene>
<feature type="domain" description="F-box" evidence="1">
    <location>
        <begin position="37"/>
        <end position="82"/>
    </location>
</feature>
<keyword evidence="3" id="KW-1185">Reference proteome</keyword>
<sequence>MNHPTTTFFFILTTATTTTTKTRHSLAGSDLTKMSEPVSFASLPLEIQGMVASFLGQHDLVRCVLVCHDWRDCFSHSLWGYLIIDNYSSICFCLKYCNQKRKANNHLFMESARSGAFRIYGHNLRSLEISVNDDDMLREYLELAPPTFPYMTSLHVVGRVTEDDLMADLIRRCTGGLKQLVCEVFFAKESTFSSLEIQRLLCSAPKLRCFHILPGVPRWDLNYIFTDKTSRVLMLNGSPQESIDLQRQVYTQLGRLNDRHHIPEFLQQDCLSMTLESGMALLHGLKNLRIVDLVHMIVGFGDEERQWVKEFWPEATVMSDDFGRLYFDSD</sequence>
<proteinExistence type="predicted"/>
<dbReference type="EMBL" id="KV442108">
    <property type="protein sequence ID" value="OAQ23810.1"/>
    <property type="molecule type" value="Genomic_DNA"/>
</dbReference>
<dbReference type="SUPFAM" id="SSF81383">
    <property type="entry name" value="F-box domain"/>
    <property type="match status" value="1"/>
</dbReference>
<dbReference type="SMART" id="SM00256">
    <property type="entry name" value="FBOX"/>
    <property type="match status" value="1"/>
</dbReference>
<evidence type="ECO:0000313" key="3">
    <source>
        <dbReference type="Proteomes" id="UP000078512"/>
    </source>
</evidence>
<dbReference type="Gene3D" id="1.20.1280.50">
    <property type="match status" value="1"/>
</dbReference>
<reference evidence="2 3" key="1">
    <citation type="submission" date="2016-05" db="EMBL/GenBank/DDBJ databases">
        <title>Genome sequencing reveals origins of a unique bacterial endosymbiosis in the earliest lineages of terrestrial Fungi.</title>
        <authorList>
            <consortium name="DOE Joint Genome Institute"/>
            <person name="Uehling J."/>
            <person name="Gryganskyi A."/>
            <person name="Hameed K."/>
            <person name="Tschaplinski T."/>
            <person name="Misztal P."/>
            <person name="Wu S."/>
            <person name="Desiro A."/>
            <person name="Vande Pol N."/>
            <person name="Du Z.-Y."/>
            <person name="Zienkiewicz A."/>
            <person name="Zienkiewicz K."/>
            <person name="Morin E."/>
            <person name="Tisserant E."/>
            <person name="Splivallo R."/>
            <person name="Hainaut M."/>
            <person name="Henrissat B."/>
            <person name="Ohm R."/>
            <person name="Kuo A."/>
            <person name="Yan J."/>
            <person name="Lipzen A."/>
            <person name="Nolan M."/>
            <person name="Labutti K."/>
            <person name="Barry K."/>
            <person name="Goldstein A."/>
            <person name="Labbe J."/>
            <person name="Schadt C."/>
            <person name="Tuskan G."/>
            <person name="Grigoriev I."/>
            <person name="Martin F."/>
            <person name="Vilgalys R."/>
            <person name="Bonito G."/>
        </authorList>
    </citation>
    <scope>NUCLEOTIDE SEQUENCE [LARGE SCALE GENOMIC DNA]</scope>
    <source>
        <strain evidence="2 3">AG-77</strain>
    </source>
</reference>
<organism evidence="2 3">
    <name type="scientific">Linnemannia elongata AG-77</name>
    <dbReference type="NCBI Taxonomy" id="1314771"/>
    <lineage>
        <taxon>Eukaryota</taxon>
        <taxon>Fungi</taxon>
        <taxon>Fungi incertae sedis</taxon>
        <taxon>Mucoromycota</taxon>
        <taxon>Mortierellomycotina</taxon>
        <taxon>Mortierellomycetes</taxon>
        <taxon>Mortierellales</taxon>
        <taxon>Mortierellaceae</taxon>
        <taxon>Linnemannia</taxon>
    </lineage>
</organism>
<dbReference type="OrthoDB" id="2434292at2759"/>
<dbReference type="AlphaFoldDB" id="A0A197JFA5"/>
<dbReference type="CDD" id="cd09917">
    <property type="entry name" value="F-box_SF"/>
    <property type="match status" value="1"/>
</dbReference>
<accession>A0A197JFA5</accession>
<dbReference type="PROSITE" id="PS50181">
    <property type="entry name" value="FBOX"/>
    <property type="match status" value="1"/>
</dbReference>
<dbReference type="InterPro" id="IPR001810">
    <property type="entry name" value="F-box_dom"/>
</dbReference>